<evidence type="ECO:0008006" key="3">
    <source>
        <dbReference type="Google" id="ProtNLM"/>
    </source>
</evidence>
<organism evidence="1 2">
    <name type="scientific">Flaviaesturariibacter amylovorans</name>
    <dbReference type="NCBI Taxonomy" id="1084520"/>
    <lineage>
        <taxon>Bacteria</taxon>
        <taxon>Pseudomonadati</taxon>
        <taxon>Bacteroidota</taxon>
        <taxon>Chitinophagia</taxon>
        <taxon>Chitinophagales</taxon>
        <taxon>Chitinophagaceae</taxon>
        <taxon>Flaviaestuariibacter</taxon>
    </lineage>
</organism>
<dbReference type="RefSeq" id="WP_345255292.1">
    <property type="nucleotide sequence ID" value="NZ_BAABGY010000007.1"/>
</dbReference>
<accession>A0ABP8GQU2</accession>
<dbReference type="EMBL" id="BAABGY010000007">
    <property type="protein sequence ID" value="GAA4328568.1"/>
    <property type="molecule type" value="Genomic_DNA"/>
</dbReference>
<reference evidence="2" key="1">
    <citation type="journal article" date="2019" name="Int. J. Syst. Evol. Microbiol.">
        <title>The Global Catalogue of Microorganisms (GCM) 10K type strain sequencing project: providing services to taxonomists for standard genome sequencing and annotation.</title>
        <authorList>
            <consortium name="The Broad Institute Genomics Platform"/>
            <consortium name="The Broad Institute Genome Sequencing Center for Infectious Disease"/>
            <person name="Wu L."/>
            <person name="Ma J."/>
        </authorList>
    </citation>
    <scope>NUCLEOTIDE SEQUENCE [LARGE SCALE GENOMIC DNA]</scope>
    <source>
        <strain evidence="2">JCM 17919</strain>
    </source>
</reference>
<dbReference type="Proteomes" id="UP001501725">
    <property type="component" value="Unassembled WGS sequence"/>
</dbReference>
<gene>
    <name evidence="1" type="ORF">GCM10023184_18520</name>
</gene>
<evidence type="ECO:0000313" key="1">
    <source>
        <dbReference type="EMBL" id="GAA4328568.1"/>
    </source>
</evidence>
<sequence>MAKRNYGLAKVEFGDIESDGGVATSFTEVGDTVSDSMALTSTDPQTTDFNTEQSDSPIETIVSTPAQISLAFSTYDVSAEVLEKLFGGSETTGLVKTFGTITPGSSYTNGTYTNVALTGGAGTGAKATIVVAGTVVTSVTLTEAGSGYVAGNSLSAAAVNIGGTGSGFAVVVSAITSKWELGDTLPEIEQSVRLTDKKGNVITIPRGKVIAKLNLGLSKTKLGQLDVTVNVLQPLKSGTKRMTVAYA</sequence>
<name>A0ABP8GQU2_9BACT</name>
<comment type="caution">
    <text evidence="1">The sequence shown here is derived from an EMBL/GenBank/DDBJ whole genome shotgun (WGS) entry which is preliminary data.</text>
</comment>
<proteinExistence type="predicted"/>
<evidence type="ECO:0000313" key="2">
    <source>
        <dbReference type="Proteomes" id="UP001501725"/>
    </source>
</evidence>
<protein>
    <recommendedName>
        <fullName evidence="3">Major tail protein</fullName>
    </recommendedName>
</protein>
<keyword evidence="2" id="KW-1185">Reference proteome</keyword>